<gene>
    <name evidence="1" type="ORF">C3F09_07100</name>
</gene>
<evidence type="ECO:0000313" key="1">
    <source>
        <dbReference type="EMBL" id="PWB72116.1"/>
    </source>
</evidence>
<name>A0A855X6J7_9BACT</name>
<evidence type="ECO:0000313" key="2">
    <source>
        <dbReference type="Proteomes" id="UP000250918"/>
    </source>
</evidence>
<accession>A0A855X6J7</accession>
<reference evidence="1 2" key="1">
    <citation type="journal article" date="2018" name="ISME J.">
        <title>A methanotrophic archaeon couples anaerobic oxidation of methane to Fe(III) reduction.</title>
        <authorList>
            <person name="Cai C."/>
            <person name="Leu A.O."/>
            <person name="Xie G.J."/>
            <person name="Guo J."/>
            <person name="Feng Y."/>
            <person name="Zhao J.X."/>
            <person name="Tyson G.W."/>
            <person name="Yuan Z."/>
            <person name="Hu S."/>
        </authorList>
    </citation>
    <scope>NUCLEOTIDE SEQUENCE [LARGE SCALE GENOMIC DNA]</scope>
    <source>
        <strain evidence="1">FeB_12</strain>
    </source>
</reference>
<protein>
    <submittedName>
        <fullName evidence="1">Uncharacterized protein</fullName>
    </submittedName>
</protein>
<sequence length="452" mass="50117">MTCPSCGGELELQDDFFVLTCSHCESVLRIVMPEIPPAFMVRRKASQREAMFQLDRYCREQGLPFVSGAQVTPVSYPYWKLDAVALKVRHTTYEVETTDTDEAYDDSRTEEREFTAINLAPVSVTRLATQSTSGVPCSLGLRTDYLRMIPFSQESTEPDTTYYSVNVREDLARATAFKGVVEAGKIDYANAAKNSTEIFGSRASVIHFPYFRVDSVTPEGIRTFYIDGVTGKVSGSAEQTVDSPVLEMEDSSAVQFGALKVSLHRCGNCGVDLPATRSCVYQCHNCGRIAFLESHALLQPTLLSVIGTVKESTHFPFWSMQFAEEDQSALRKIFGGILMSDRIMVPAFKIRNTEAMYRLCKRMSAAAGRIEFAQIETLSPASAPATVSLREALTMVELLWHRDLAGREIRTNIDSGFNPISVQLAFVPFAKEQYFYVDAALKAVTFEAGALA</sequence>
<dbReference type="Proteomes" id="UP000250918">
    <property type="component" value="Unassembled WGS sequence"/>
</dbReference>
<organism evidence="1 2">
    <name type="scientific">candidate division GN15 bacterium</name>
    <dbReference type="NCBI Taxonomy" id="2072418"/>
    <lineage>
        <taxon>Bacteria</taxon>
        <taxon>candidate division GN15</taxon>
    </lineage>
</organism>
<dbReference type="EMBL" id="PQAP01000096">
    <property type="protein sequence ID" value="PWB72116.1"/>
    <property type="molecule type" value="Genomic_DNA"/>
</dbReference>
<comment type="caution">
    <text evidence="1">The sequence shown here is derived from an EMBL/GenBank/DDBJ whole genome shotgun (WGS) entry which is preliminary data.</text>
</comment>
<dbReference type="AlphaFoldDB" id="A0A855X6J7"/>
<proteinExistence type="predicted"/>